<dbReference type="Gene3D" id="3.90.550.10">
    <property type="entry name" value="Spore Coat Polysaccharide Biosynthesis Protein SpsA, Chain A"/>
    <property type="match status" value="1"/>
</dbReference>
<dbReference type="SUPFAM" id="SSF53448">
    <property type="entry name" value="Nucleotide-diphospho-sugar transferases"/>
    <property type="match status" value="1"/>
</dbReference>
<dbReference type="InterPro" id="IPR050793">
    <property type="entry name" value="CMP-NeuNAc_synthase"/>
</dbReference>
<dbReference type="STRING" id="28885.EI16_03715"/>
<dbReference type="PANTHER" id="PTHR21485">
    <property type="entry name" value="HAD SUPERFAMILY MEMBERS CMAS AND KDSC"/>
    <property type="match status" value="1"/>
</dbReference>
<reference evidence="1 2" key="1">
    <citation type="submission" date="2014-04" db="EMBL/GenBank/DDBJ databases">
        <title>Draft genome sequence of Hydrogenovibrio marinus MH-110, a model organism for aerobic H2 metabolism.</title>
        <authorList>
            <person name="Cha H.J."/>
            <person name="Jo B.H."/>
            <person name="Hwang B.H."/>
        </authorList>
    </citation>
    <scope>NUCLEOTIDE SEQUENCE [LARGE SCALE GENOMIC DNA]</scope>
    <source>
        <strain evidence="1 2">MH-110</strain>
    </source>
</reference>
<dbReference type="Pfam" id="PF02348">
    <property type="entry name" value="CTP_transf_3"/>
    <property type="match status" value="1"/>
</dbReference>
<dbReference type="InterPro" id="IPR003329">
    <property type="entry name" value="Cytidylyl_trans"/>
</dbReference>
<dbReference type="GO" id="GO:0008781">
    <property type="term" value="F:N-acylneuraminate cytidylyltransferase activity"/>
    <property type="evidence" value="ECO:0007669"/>
    <property type="project" value="TreeGrafter"/>
</dbReference>
<evidence type="ECO:0000313" key="2">
    <source>
        <dbReference type="Proteomes" id="UP000027341"/>
    </source>
</evidence>
<evidence type="ECO:0008006" key="3">
    <source>
        <dbReference type="Google" id="ProtNLM"/>
    </source>
</evidence>
<sequence>MTQQANILALIPARGGSKGLIGKNLYPILDKPLLQYTIDEAQKSRHITKLMMSSEDVEINRYAESLGVKVNYIRPASLAEDHTTTAEAVLHALDWLEERNELPDAIILLQPTSPLRTVEEMDDAIEQFLASDKQSLVSVQPMKEHPFKCIQQQDGEWQYLAKPEKFVSRRQDYTNDYYVINGAIYIVTPQWLREKGEFTGEGESELFVMDCISGVDIDDLTDVFQVEALLKMRQMQLK</sequence>
<proteinExistence type="predicted"/>
<dbReference type="RefSeq" id="WP_029909529.1">
    <property type="nucleotide sequence ID" value="NZ_AP020335.1"/>
</dbReference>
<gene>
    <name evidence="1" type="ORF">EI16_03715</name>
</gene>
<dbReference type="Proteomes" id="UP000027341">
    <property type="component" value="Unassembled WGS sequence"/>
</dbReference>
<name>A0A066ZPG1_HYDMR</name>
<organism evidence="1 2">
    <name type="scientific">Hydrogenovibrio marinus</name>
    <dbReference type="NCBI Taxonomy" id="28885"/>
    <lineage>
        <taxon>Bacteria</taxon>
        <taxon>Pseudomonadati</taxon>
        <taxon>Pseudomonadota</taxon>
        <taxon>Gammaproteobacteria</taxon>
        <taxon>Thiotrichales</taxon>
        <taxon>Piscirickettsiaceae</taxon>
        <taxon>Hydrogenovibrio</taxon>
    </lineage>
</organism>
<dbReference type="CDD" id="cd02513">
    <property type="entry name" value="CMP-NeuAc_Synthase"/>
    <property type="match status" value="1"/>
</dbReference>
<comment type="caution">
    <text evidence="1">The sequence shown here is derived from an EMBL/GenBank/DDBJ whole genome shotgun (WGS) entry which is preliminary data.</text>
</comment>
<protein>
    <recommendedName>
        <fullName evidence="3">N-acylneuraminate cytidylyltransferase</fullName>
    </recommendedName>
</protein>
<accession>A0A066ZPG1</accession>
<dbReference type="PANTHER" id="PTHR21485:SF6">
    <property type="entry name" value="N-ACYLNEURAMINATE CYTIDYLYLTRANSFERASE-RELATED"/>
    <property type="match status" value="1"/>
</dbReference>
<dbReference type="InterPro" id="IPR029044">
    <property type="entry name" value="Nucleotide-diphossugar_trans"/>
</dbReference>
<keyword evidence="2" id="KW-1185">Reference proteome</keyword>
<dbReference type="AlphaFoldDB" id="A0A066ZPG1"/>
<dbReference type="EMBL" id="JMIU01000001">
    <property type="protein sequence ID" value="KDN95417.1"/>
    <property type="molecule type" value="Genomic_DNA"/>
</dbReference>
<evidence type="ECO:0000313" key="1">
    <source>
        <dbReference type="EMBL" id="KDN95417.1"/>
    </source>
</evidence>